<dbReference type="Pfam" id="PF00829">
    <property type="entry name" value="Ribosomal_L21p"/>
    <property type="match status" value="1"/>
</dbReference>
<dbReference type="Proteomes" id="UP000075242">
    <property type="component" value="Chromosome I"/>
</dbReference>
<gene>
    <name evidence="2" type="primary">rplU</name>
    <name evidence="2" type="ORF">MHIR_TP00054</name>
</gene>
<proteinExistence type="predicted"/>
<dbReference type="EMBL" id="LN999011">
    <property type="protein sequence ID" value="CUX76687.1"/>
    <property type="molecule type" value="Genomic_DNA"/>
</dbReference>
<evidence type="ECO:0000313" key="2">
    <source>
        <dbReference type="EMBL" id="CUX76687.1"/>
    </source>
</evidence>
<dbReference type="GO" id="GO:0005840">
    <property type="term" value="C:ribosome"/>
    <property type="evidence" value="ECO:0007669"/>
    <property type="project" value="UniProtKB-KW"/>
</dbReference>
<dbReference type="InterPro" id="IPR036164">
    <property type="entry name" value="bL21-like_sf"/>
</dbReference>
<keyword evidence="2" id="KW-0689">Ribosomal protein</keyword>
<dbReference type="InterPro" id="IPR028909">
    <property type="entry name" value="bL21-like"/>
</dbReference>
<dbReference type="SUPFAM" id="SSF141091">
    <property type="entry name" value="L21p-like"/>
    <property type="match status" value="1"/>
</dbReference>
<sequence>MQHHPAMVASIMGAQHLICAGTRLAIPRLDMEGGAEFYVRTSAPLNERSISLPVRLRHGYALAAVLRHAACPRVAILKLRRRKHHRRRMTHRQTRTDVVIAGLAAYPSHGAEEGRRHNQER</sequence>
<name>A0A143WNC0_TREPR</name>
<organism evidence="2 3">
    <name type="scientific">Tremblaya princeps</name>
    <dbReference type="NCBI Taxonomy" id="189385"/>
    <lineage>
        <taxon>Bacteria</taxon>
        <taxon>Pseudomonadati</taxon>
        <taxon>Pseudomonadota</taxon>
        <taxon>Betaproteobacteria</taxon>
        <taxon>Candidatus Tremblayella</taxon>
    </lineage>
</organism>
<protein>
    <recommendedName>
        <fullName evidence="1">50S ribosomal protein L21</fullName>
    </recommendedName>
</protein>
<dbReference type="AlphaFoldDB" id="A0A143WNC0"/>
<evidence type="ECO:0000313" key="3">
    <source>
        <dbReference type="Proteomes" id="UP000075242"/>
    </source>
</evidence>
<keyword evidence="2" id="KW-0687">Ribonucleoprotein</keyword>
<evidence type="ECO:0000256" key="1">
    <source>
        <dbReference type="ARBA" id="ARBA00035483"/>
    </source>
</evidence>
<dbReference type="GO" id="GO:0005737">
    <property type="term" value="C:cytoplasm"/>
    <property type="evidence" value="ECO:0007669"/>
    <property type="project" value="UniProtKB-ARBA"/>
</dbReference>
<accession>A0A143WNC0</accession>
<reference evidence="3" key="1">
    <citation type="submission" date="2016-01" db="EMBL/GenBank/DDBJ databases">
        <authorList>
            <person name="Husnik F."/>
        </authorList>
    </citation>
    <scope>NUCLEOTIDE SEQUENCE [LARGE SCALE GENOMIC DNA]</scope>
</reference>